<dbReference type="AlphaFoldDB" id="A0A6L2PSL7"/>
<proteinExistence type="inferred from homology"/>
<name>A0A6L2PSL7_COPFO</name>
<dbReference type="InterPro" id="IPR017996">
    <property type="entry name" value="MRJP/yellow-related"/>
</dbReference>
<keyword evidence="5" id="KW-1185">Reference proteome</keyword>
<comment type="caution">
    <text evidence="4">The sequence shown here is derived from an EMBL/GenBank/DDBJ whole genome shotgun (WGS) entry which is preliminary data.</text>
</comment>
<organism evidence="4 5">
    <name type="scientific">Coptotermes formosanus</name>
    <name type="common">Formosan subterranean termite</name>
    <dbReference type="NCBI Taxonomy" id="36987"/>
    <lineage>
        <taxon>Eukaryota</taxon>
        <taxon>Metazoa</taxon>
        <taxon>Ecdysozoa</taxon>
        <taxon>Arthropoda</taxon>
        <taxon>Hexapoda</taxon>
        <taxon>Insecta</taxon>
        <taxon>Pterygota</taxon>
        <taxon>Neoptera</taxon>
        <taxon>Polyneoptera</taxon>
        <taxon>Dictyoptera</taxon>
        <taxon>Blattodea</taxon>
        <taxon>Blattoidea</taxon>
        <taxon>Termitoidae</taxon>
        <taxon>Rhinotermitidae</taxon>
        <taxon>Coptotermes</taxon>
    </lineage>
</organism>
<evidence type="ECO:0000256" key="1">
    <source>
        <dbReference type="ARBA" id="ARBA00004613"/>
    </source>
</evidence>
<dbReference type="PANTHER" id="PTHR10009">
    <property type="entry name" value="PROTEIN YELLOW-RELATED"/>
    <property type="match status" value="1"/>
</dbReference>
<dbReference type="FunCoup" id="A0A6L2PSL7">
    <property type="interactions" value="9"/>
</dbReference>
<evidence type="ECO:0000313" key="4">
    <source>
        <dbReference type="EMBL" id="GFG32837.1"/>
    </source>
</evidence>
<keyword evidence="3" id="KW-0964">Secreted</keyword>
<dbReference type="SUPFAM" id="SSF101898">
    <property type="entry name" value="NHL repeat"/>
    <property type="match status" value="1"/>
</dbReference>
<protein>
    <recommendedName>
        <fullName evidence="6">Bee-milk protein</fullName>
    </recommendedName>
</protein>
<comment type="similarity">
    <text evidence="2">Belongs to the major royal jelly protein family.</text>
</comment>
<sequence>MATRVYDEEFENEQGRMSAALFLALVSLLFGAAASKQNFETLYEWTFLPYDLPANSYIPQNNLFTGLELSEDRIFLAIPNLRSGIPIALAWLPRPDHPVPPIVGKSPALQPYPSLEWQGTAGNCTGLVSVYRTRVDRCNRLWVVDSGVITTLENYSPVCPPKILVFDLKTDALVRTIILPREVLRPHSLLTNIIIDYEIVGTGGGGGSYYGSNPQRQQTCDDVFLYVSDSTSAALVVYDVRNDAAWRVFHPTMLPHPDYSTYSVAGESFTLPDAVVGLALSPETGAHKADIFGNPLYRGQRVLYYQPFAGLRLFSIPTSILQTPQQEEADLQVKIVFEKSSQSAPLACDPVDGTLYFNPVSELAIVSLIPGSRRAQIVAKDPEALQFSSDILISPNDNYSIWFVSSKFQKYFRQTYDPNAINFRIMRIPRQSYVTYKYPFFF</sequence>
<evidence type="ECO:0000256" key="2">
    <source>
        <dbReference type="ARBA" id="ARBA00009127"/>
    </source>
</evidence>
<dbReference type="EMBL" id="BLKM01000389">
    <property type="protein sequence ID" value="GFG32837.1"/>
    <property type="molecule type" value="Genomic_DNA"/>
</dbReference>
<evidence type="ECO:0000313" key="5">
    <source>
        <dbReference type="Proteomes" id="UP000502823"/>
    </source>
</evidence>
<dbReference type="Proteomes" id="UP000502823">
    <property type="component" value="Unassembled WGS sequence"/>
</dbReference>
<gene>
    <name evidence="4" type="ORF">Cfor_06335</name>
</gene>
<accession>A0A6L2PSL7</accession>
<dbReference type="PANTHER" id="PTHR10009:SF19">
    <property type="entry name" value="RE55542P"/>
    <property type="match status" value="1"/>
</dbReference>
<dbReference type="InterPro" id="IPR011042">
    <property type="entry name" value="6-blade_b-propeller_TolB-like"/>
</dbReference>
<evidence type="ECO:0008006" key="6">
    <source>
        <dbReference type="Google" id="ProtNLM"/>
    </source>
</evidence>
<reference evidence="5" key="1">
    <citation type="submission" date="2020-01" db="EMBL/GenBank/DDBJ databases">
        <title>Draft genome sequence of the Termite Coptotermes fromosanus.</title>
        <authorList>
            <person name="Itakura S."/>
            <person name="Yosikawa Y."/>
            <person name="Umezawa K."/>
        </authorList>
    </citation>
    <scope>NUCLEOTIDE SEQUENCE [LARGE SCALE GENOMIC DNA]</scope>
</reference>
<dbReference type="InParanoid" id="A0A6L2PSL7"/>
<dbReference type="GO" id="GO:0005576">
    <property type="term" value="C:extracellular region"/>
    <property type="evidence" value="ECO:0007669"/>
    <property type="project" value="UniProtKB-SubCell"/>
</dbReference>
<dbReference type="Gene3D" id="2.120.10.30">
    <property type="entry name" value="TolB, C-terminal domain"/>
    <property type="match status" value="1"/>
</dbReference>
<comment type="subcellular location">
    <subcellularLocation>
        <location evidence="1">Secreted</location>
    </subcellularLocation>
</comment>
<evidence type="ECO:0000256" key="3">
    <source>
        <dbReference type="ARBA" id="ARBA00022525"/>
    </source>
</evidence>
<dbReference type="Pfam" id="PF03022">
    <property type="entry name" value="MRJP"/>
    <property type="match status" value="1"/>
</dbReference>
<dbReference type="OrthoDB" id="7776143at2759"/>